<dbReference type="EMBL" id="WWEO01000042">
    <property type="protein sequence ID" value="NCD70190.1"/>
    <property type="molecule type" value="Genomic_DNA"/>
</dbReference>
<dbReference type="InterPro" id="IPR001173">
    <property type="entry name" value="Glyco_trans_2-like"/>
</dbReference>
<accession>A0A965ZGF2</accession>
<dbReference type="Pfam" id="PF00535">
    <property type="entry name" value="Glycos_transf_2"/>
    <property type="match status" value="1"/>
</dbReference>
<dbReference type="Proteomes" id="UP000638732">
    <property type="component" value="Unassembled WGS sequence"/>
</dbReference>
<dbReference type="SUPFAM" id="SSF53448">
    <property type="entry name" value="Nucleotide-diphospho-sugar transferases"/>
    <property type="match status" value="1"/>
</dbReference>
<name>A0A965ZGF2_9SPHI</name>
<dbReference type="PANTHER" id="PTHR48090:SF7">
    <property type="entry name" value="RFBJ PROTEIN"/>
    <property type="match status" value="1"/>
</dbReference>
<dbReference type="InterPro" id="IPR029044">
    <property type="entry name" value="Nucleotide-diphossugar_trans"/>
</dbReference>
<reference evidence="2" key="2">
    <citation type="submission" date="2020-10" db="EMBL/GenBank/DDBJ databases">
        <title>Mucilaginibacter sp. nov., isolated from soil.</title>
        <authorList>
            <person name="Jeon C.O."/>
        </authorList>
    </citation>
    <scope>NUCLEOTIDE SEQUENCE</scope>
    <source>
        <strain evidence="2">R11</strain>
    </source>
</reference>
<gene>
    <name evidence="2" type="ORF">GSY63_12550</name>
</gene>
<dbReference type="PANTHER" id="PTHR48090">
    <property type="entry name" value="UNDECAPRENYL-PHOSPHATE 4-DEOXY-4-FORMAMIDO-L-ARABINOSE TRANSFERASE-RELATED"/>
    <property type="match status" value="1"/>
</dbReference>
<keyword evidence="3" id="KW-1185">Reference proteome</keyword>
<proteinExistence type="predicted"/>
<dbReference type="InterPro" id="IPR050256">
    <property type="entry name" value="Glycosyltransferase_2"/>
</dbReference>
<evidence type="ECO:0000313" key="2">
    <source>
        <dbReference type="EMBL" id="NCD70190.1"/>
    </source>
</evidence>
<dbReference type="CDD" id="cd04179">
    <property type="entry name" value="DPM_DPG-synthase_like"/>
    <property type="match status" value="1"/>
</dbReference>
<sequence length="241" mass="27836">MKINKLSIVIPAYNEGKTIHLILNKIKAVELIDDIAKEVIIVNDCSKDDTEEAVARYREQNPELEIMYFKHDVNQGKGAALHTGIAKATGDYLIIQDADLEYDPEEYNDLLRPICKGFADVVYGSRFMGANPHRILFFWHTIGNRWLTFASNMFSNMNLTDMETCYKLFDRKLIQSIHLTEKRFGFEPEVTIKLSRVPNLRLYEVGISYYGRTYDDGKKIGWKDGVRAIYCILKYGLFKAK</sequence>
<feature type="domain" description="Glycosyltransferase 2-like" evidence="1">
    <location>
        <begin position="7"/>
        <end position="175"/>
    </location>
</feature>
<dbReference type="Gene3D" id="3.90.550.10">
    <property type="entry name" value="Spore Coat Polysaccharide Biosynthesis Protein SpsA, Chain A"/>
    <property type="match status" value="1"/>
</dbReference>
<protein>
    <submittedName>
        <fullName evidence="2">Glycosyltransferase</fullName>
    </submittedName>
</protein>
<evidence type="ECO:0000259" key="1">
    <source>
        <dbReference type="Pfam" id="PF00535"/>
    </source>
</evidence>
<comment type="caution">
    <text evidence="2">The sequence shown here is derived from an EMBL/GenBank/DDBJ whole genome shotgun (WGS) entry which is preliminary data.</text>
</comment>
<reference evidence="2" key="1">
    <citation type="submission" date="2020-01" db="EMBL/GenBank/DDBJ databases">
        <authorList>
            <person name="Seo Y.L."/>
        </authorList>
    </citation>
    <scope>NUCLEOTIDE SEQUENCE</scope>
    <source>
        <strain evidence="2">R11</strain>
    </source>
</reference>
<evidence type="ECO:0000313" key="3">
    <source>
        <dbReference type="Proteomes" id="UP000638732"/>
    </source>
</evidence>
<organism evidence="2 3">
    <name type="scientific">Mucilaginibacter agri</name>
    <dbReference type="NCBI Taxonomy" id="2695265"/>
    <lineage>
        <taxon>Bacteria</taxon>
        <taxon>Pseudomonadati</taxon>
        <taxon>Bacteroidota</taxon>
        <taxon>Sphingobacteriia</taxon>
        <taxon>Sphingobacteriales</taxon>
        <taxon>Sphingobacteriaceae</taxon>
        <taxon>Mucilaginibacter</taxon>
    </lineage>
</organism>
<dbReference type="AlphaFoldDB" id="A0A965ZGF2"/>
<dbReference type="RefSeq" id="WP_166586153.1">
    <property type="nucleotide sequence ID" value="NZ_WWEO01000042.1"/>
</dbReference>